<organism evidence="2 3">
    <name type="scientific">Brumimicrobium salinarum</name>
    <dbReference type="NCBI Taxonomy" id="2058658"/>
    <lineage>
        <taxon>Bacteria</taxon>
        <taxon>Pseudomonadati</taxon>
        <taxon>Bacteroidota</taxon>
        <taxon>Flavobacteriia</taxon>
        <taxon>Flavobacteriales</taxon>
        <taxon>Crocinitomicaceae</taxon>
        <taxon>Brumimicrobium</taxon>
    </lineage>
</organism>
<keyword evidence="1" id="KW-0812">Transmembrane</keyword>
<sequence>MDYITYIIVALIPALSIAFVVYTFIKKNNEKELSQVGAQLKQERQKFFLAPRADAYQRIVLLLERINPQSLIMRLHDPKKKALALQTELLAQIRQEFDHNVAQQIFVSHSAWNIVAKSKEETIKIINTAAQQLNAEATSTELSSKIFEIISELDELPTEIAIKVVKDEFQKLF</sequence>
<dbReference type="RefSeq" id="WP_101334273.1">
    <property type="nucleotide sequence ID" value="NZ_PJNI01000007.1"/>
</dbReference>
<dbReference type="Proteomes" id="UP000236654">
    <property type="component" value="Unassembled WGS sequence"/>
</dbReference>
<evidence type="ECO:0000313" key="3">
    <source>
        <dbReference type="Proteomes" id="UP000236654"/>
    </source>
</evidence>
<keyword evidence="3" id="KW-1185">Reference proteome</keyword>
<dbReference type="OrthoDB" id="1493032at2"/>
<dbReference type="Pfam" id="PF25589">
    <property type="entry name" value="DUF7935"/>
    <property type="match status" value="1"/>
</dbReference>
<name>A0A2I0R2T6_9FLAO</name>
<dbReference type="InterPro" id="IPR057695">
    <property type="entry name" value="DUF7935"/>
</dbReference>
<feature type="transmembrane region" description="Helical" evidence="1">
    <location>
        <begin position="6"/>
        <end position="25"/>
    </location>
</feature>
<evidence type="ECO:0000256" key="1">
    <source>
        <dbReference type="SAM" id="Phobius"/>
    </source>
</evidence>
<gene>
    <name evidence="2" type="ORF">CW751_06895</name>
</gene>
<comment type="caution">
    <text evidence="2">The sequence shown here is derived from an EMBL/GenBank/DDBJ whole genome shotgun (WGS) entry which is preliminary data.</text>
</comment>
<accession>A0A2I0R2T6</accession>
<keyword evidence="1" id="KW-1133">Transmembrane helix</keyword>
<protein>
    <submittedName>
        <fullName evidence="2">Uncharacterized protein</fullName>
    </submittedName>
</protein>
<proteinExistence type="predicted"/>
<reference evidence="2 3" key="1">
    <citation type="submission" date="2017-12" db="EMBL/GenBank/DDBJ databases">
        <title>The draft genome sequence of Brumimicrobium saltpan LHR20.</title>
        <authorList>
            <person name="Do Z.-J."/>
            <person name="Luo H.-R."/>
        </authorList>
    </citation>
    <scope>NUCLEOTIDE SEQUENCE [LARGE SCALE GENOMIC DNA]</scope>
    <source>
        <strain evidence="2 3">LHR20</strain>
    </source>
</reference>
<dbReference type="AlphaFoldDB" id="A0A2I0R2T6"/>
<keyword evidence="1" id="KW-0472">Membrane</keyword>
<evidence type="ECO:0000313" key="2">
    <source>
        <dbReference type="EMBL" id="PKR80891.1"/>
    </source>
</evidence>
<dbReference type="EMBL" id="PJNI01000007">
    <property type="protein sequence ID" value="PKR80891.1"/>
    <property type="molecule type" value="Genomic_DNA"/>
</dbReference>